<dbReference type="PANTHER" id="PTHR40547:SF1">
    <property type="entry name" value="SLL0298 PROTEIN"/>
    <property type="match status" value="1"/>
</dbReference>
<dbReference type="Proteomes" id="UP000190027">
    <property type="component" value="Unassembled WGS sequence"/>
</dbReference>
<dbReference type="EMBL" id="FUYC01000004">
    <property type="protein sequence ID" value="SKA80238.1"/>
    <property type="molecule type" value="Genomic_DNA"/>
</dbReference>
<dbReference type="STRING" id="1121449.SAMN02745704_01318"/>
<feature type="transmembrane region" description="Helical" evidence="1">
    <location>
        <begin position="38"/>
        <end position="68"/>
    </location>
</feature>
<evidence type="ECO:0000313" key="3">
    <source>
        <dbReference type="EMBL" id="SKA80238.1"/>
    </source>
</evidence>
<keyword evidence="4" id="KW-1185">Reference proteome</keyword>
<proteinExistence type="predicted"/>
<feature type="transmembrane region" description="Helical" evidence="1">
    <location>
        <begin position="124"/>
        <end position="153"/>
    </location>
</feature>
<evidence type="ECO:0000256" key="1">
    <source>
        <dbReference type="SAM" id="Phobius"/>
    </source>
</evidence>
<evidence type="ECO:0000259" key="2">
    <source>
        <dbReference type="Pfam" id="PF09835"/>
    </source>
</evidence>
<dbReference type="InterPro" id="IPR018639">
    <property type="entry name" value="DUF2062"/>
</dbReference>
<dbReference type="OrthoDB" id="9794343at2"/>
<keyword evidence="1" id="KW-1133">Transmembrane helix</keyword>
<name>A0A1T4WTQ6_9BACT</name>
<feature type="domain" description="DUF2062" evidence="2">
    <location>
        <begin position="19"/>
        <end position="161"/>
    </location>
</feature>
<gene>
    <name evidence="3" type="ORF">SAMN02745704_01318</name>
</gene>
<organism evidence="3 4">
    <name type="scientific">Paucidesulfovibrio gracilis DSM 16080</name>
    <dbReference type="NCBI Taxonomy" id="1121449"/>
    <lineage>
        <taxon>Bacteria</taxon>
        <taxon>Pseudomonadati</taxon>
        <taxon>Thermodesulfobacteriota</taxon>
        <taxon>Desulfovibrionia</taxon>
        <taxon>Desulfovibrionales</taxon>
        <taxon>Desulfovibrionaceae</taxon>
        <taxon>Paucidesulfovibrio</taxon>
    </lineage>
</organism>
<dbReference type="RefSeq" id="WP_078716892.1">
    <property type="nucleotide sequence ID" value="NZ_FUYC01000004.1"/>
</dbReference>
<evidence type="ECO:0000313" key="4">
    <source>
        <dbReference type="Proteomes" id="UP000190027"/>
    </source>
</evidence>
<dbReference type="Pfam" id="PF09835">
    <property type="entry name" value="DUF2062"/>
    <property type="match status" value="1"/>
</dbReference>
<feature type="transmembrane region" description="Helical" evidence="1">
    <location>
        <begin position="80"/>
        <end position="104"/>
    </location>
</feature>
<accession>A0A1T4WTQ6</accession>
<reference evidence="3 4" key="1">
    <citation type="submission" date="2017-02" db="EMBL/GenBank/DDBJ databases">
        <authorList>
            <person name="Peterson S.W."/>
        </authorList>
    </citation>
    <scope>NUCLEOTIDE SEQUENCE [LARGE SCALE GENOMIC DNA]</scope>
    <source>
        <strain evidence="3 4">DSM 16080</strain>
    </source>
</reference>
<dbReference type="PANTHER" id="PTHR40547">
    <property type="entry name" value="SLL0298 PROTEIN"/>
    <property type="match status" value="1"/>
</dbReference>
<sequence length="175" mass="20631">MKRRKTSLERRHWWVRIKRLTRYWYLRIIRQNASARNIALGLALGVFVGAMPIIPFQTFTIVALAFVFRTNKLSAWLATCYSNVFTMVPFYSFLFVVGDLILPFEGVTFDPNRLAMKELIATGWDAFLVILTGGLIFGVLAGTITYFFSLYGIRRYRRLRRERRRKRLERETGYQ</sequence>
<protein>
    <recommendedName>
        <fullName evidence="2">DUF2062 domain-containing protein</fullName>
    </recommendedName>
</protein>
<dbReference type="AlphaFoldDB" id="A0A1T4WTQ6"/>
<keyword evidence="1" id="KW-0812">Transmembrane</keyword>
<keyword evidence="1" id="KW-0472">Membrane</keyword>